<evidence type="ECO:0000259" key="8">
    <source>
        <dbReference type="Pfam" id="PF01545"/>
    </source>
</evidence>
<proteinExistence type="predicted"/>
<feature type="transmembrane region" description="Helical" evidence="7">
    <location>
        <begin position="235"/>
        <end position="255"/>
    </location>
</feature>
<evidence type="ECO:0000256" key="2">
    <source>
        <dbReference type="ARBA" id="ARBA00022448"/>
    </source>
</evidence>
<dbReference type="FunFam" id="1.20.1510.10:FF:000005">
    <property type="entry name" value="Putative Cation diffusion facilitator 1"/>
    <property type="match status" value="1"/>
</dbReference>
<evidence type="ECO:0000313" key="10">
    <source>
        <dbReference type="EMBL" id="KZN93467.1"/>
    </source>
</evidence>
<feature type="transmembrane region" description="Helical" evidence="7">
    <location>
        <begin position="193"/>
        <end position="214"/>
    </location>
</feature>
<feature type="region of interest" description="Disordered" evidence="6">
    <location>
        <begin position="16"/>
        <end position="36"/>
    </location>
</feature>
<dbReference type="PANTHER" id="PTHR43840:SF12">
    <property type="entry name" value="CATION DIFFUSION FACILITATOR 1 (AFU_ORTHOLOGUE AFUA_1G14440)"/>
    <property type="match status" value="1"/>
</dbReference>
<keyword evidence="5 7" id="KW-0472">Membrane</keyword>
<feature type="domain" description="Cation efflux protein cytoplasmic" evidence="9">
    <location>
        <begin position="379"/>
        <end position="442"/>
    </location>
</feature>
<dbReference type="Gene3D" id="3.30.70.1350">
    <property type="entry name" value="Cation efflux protein, cytoplasmic domain"/>
    <property type="match status" value="1"/>
</dbReference>
<dbReference type="PhylomeDB" id="A0A161ZLY0"/>
<dbReference type="SUPFAM" id="SSF161111">
    <property type="entry name" value="Cation efflux protein transmembrane domain-like"/>
    <property type="match status" value="1"/>
</dbReference>
<dbReference type="GO" id="GO:0030003">
    <property type="term" value="P:intracellular monoatomic cation homeostasis"/>
    <property type="evidence" value="ECO:0007669"/>
    <property type="project" value="UniProtKB-ARBA"/>
</dbReference>
<dbReference type="GO" id="GO:0016020">
    <property type="term" value="C:membrane"/>
    <property type="evidence" value="ECO:0007669"/>
    <property type="project" value="UniProtKB-SubCell"/>
</dbReference>
<dbReference type="GO" id="GO:0008324">
    <property type="term" value="F:monoatomic cation transmembrane transporter activity"/>
    <property type="evidence" value="ECO:0007669"/>
    <property type="project" value="InterPro"/>
</dbReference>
<dbReference type="Pfam" id="PF16916">
    <property type="entry name" value="ZT_dimer"/>
    <property type="match status" value="1"/>
</dbReference>
<evidence type="ECO:0000256" key="5">
    <source>
        <dbReference type="ARBA" id="ARBA00023136"/>
    </source>
</evidence>
<dbReference type="GO" id="GO:0098771">
    <property type="term" value="P:inorganic ion homeostasis"/>
    <property type="evidence" value="ECO:0007669"/>
    <property type="project" value="UniProtKB-ARBA"/>
</dbReference>
<feature type="transmembrane region" description="Helical" evidence="7">
    <location>
        <begin position="340"/>
        <end position="362"/>
    </location>
</feature>
<dbReference type="InterPro" id="IPR058533">
    <property type="entry name" value="Cation_efflux_TM"/>
</dbReference>
<dbReference type="PANTHER" id="PTHR43840">
    <property type="entry name" value="MITOCHONDRIAL METAL TRANSPORTER 1-RELATED"/>
    <property type="match status" value="1"/>
</dbReference>
<name>A0A161ZLY0_PENCH</name>
<keyword evidence="2" id="KW-0813">Transport</keyword>
<comment type="subcellular location">
    <subcellularLocation>
        <location evidence="1">Membrane</location>
        <topology evidence="1">Multi-pass membrane protein</topology>
    </subcellularLocation>
</comment>
<evidence type="ECO:0000256" key="1">
    <source>
        <dbReference type="ARBA" id="ARBA00004141"/>
    </source>
</evidence>
<dbReference type="Pfam" id="PF01545">
    <property type="entry name" value="Cation_efflux"/>
    <property type="match status" value="1"/>
</dbReference>
<dbReference type="EMBL" id="CM002798">
    <property type="protein sequence ID" value="KZN93467.1"/>
    <property type="molecule type" value="Genomic_DNA"/>
</dbReference>
<keyword evidence="4 7" id="KW-1133">Transmembrane helix</keyword>
<dbReference type="InterPro" id="IPR036837">
    <property type="entry name" value="Cation_efflux_CTD_sf"/>
</dbReference>
<evidence type="ECO:0000256" key="7">
    <source>
        <dbReference type="SAM" id="Phobius"/>
    </source>
</evidence>
<feature type="transmembrane region" description="Helical" evidence="7">
    <location>
        <begin position="166"/>
        <end position="187"/>
    </location>
</feature>
<dbReference type="Gene3D" id="1.20.1510.10">
    <property type="entry name" value="Cation efflux protein transmembrane domain"/>
    <property type="match status" value="1"/>
</dbReference>
<dbReference type="InterPro" id="IPR050291">
    <property type="entry name" value="CDF_Transporter"/>
</dbReference>
<dbReference type="InterPro" id="IPR002524">
    <property type="entry name" value="Cation_efflux"/>
</dbReference>
<evidence type="ECO:0000256" key="4">
    <source>
        <dbReference type="ARBA" id="ARBA00022989"/>
    </source>
</evidence>
<gene>
    <name evidence="10" type="ORF">EN45_036450</name>
</gene>
<dbReference type="FunFam" id="3.30.70.1350:FF:000003">
    <property type="entry name" value="Cation diffusion facilitator 1"/>
    <property type="match status" value="1"/>
</dbReference>
<sequence length="457" mass="51326">MEEHLRQSLSNHPHAFQNLHHTHSGSPSHRDRMPLSFNEGTTTALEHELTTMQQHRNGSSSDEEGQPPPRYTPESDPFQLASKLKTEDEIRQMKANTSRKRDSKSRKVGSIVQDTARLGKQAFVTKKLQGFYESQNENIERMLKPVEEHRRAARELSVDNRLKYRIAVYGSFAANIILSIIQVYGAVSSGSLSLFTTMADAVFDPMSNLTLLLCNKAVNRVDPRKFPAGKARIETAGNICFCFLMTAVSFIIIAFSIRELVSGSEEGTQSFHLPAVIAVAVAFATKFVLFLYCWALRNQVSQIRILWEDHRNDLFINGFGVLTSVGGSKLRWWIDPMGAIILSVLVSALWLHSAYGEFELLIGVTADTKMQQLITYISMTHSPAITAIDTVRAYTSGPRLLVEVDVVMDPEASLRATHDVAEELQIKLESLPDVERAYVHVDYETTHKPEHSLKKEL</sequence>
<dbReference type="SUPFAM" id="SSF160240">
    <property type="entry name" value="Cation efflux protein cytoplasmic domain-like"/>
    <property type="match status" value="1"/>
</dbReference>
<dbReference type="InterPro" id="IPR027470">
    <property type="entry name" value="Cation_efflux_CTD"/>
</dbReference>
<feature type="transmembrane region" description="Helical" evidence="7">
    <location>
        <begin position="275"/>
        <end position="294"/>
    </location>
</feature>
<protein>
    <submittedName>
        <fullName evidence="10">Metal tolerance protein</fullName>
    </submittedName>
</protein>
<dbReference type="InterPro" id="IPR027469">
    <property type="entry name" value="Cation_efflux_TMD_sf"/>
</dbReference>
<evidence type="ECO:0000256" key="3">
    <source>
        <dbReference type="ARBA" id="ARBA00022692"/>
    </source>
</evidence>
<dbReference type="NCBIfam" id="TIGR01297">
    <property type="entry name" value="CDF"/>
    <property type="match status" value="1"/>
</dbReference>
<dbReference type="AlphaFoldDB" id="A0A161ZLY0"/>
<evidence type="ECO:0000256" key="6">
    <source>
        <dbReference type="SAM" id="MobiDB-lite"/>
    </source>
</evidence>
<accession>A0A161ZLY0</accession>
<keyword evidence="3 7" id="KW-0812">Transmembrane</keyword>
<organism evidence="10">
    <name type="scientific">Penicillium chrysogenum</name>
    <name type="common">Penicillium notatum</name>
    <dbReference type="NCBI Taxonomy" id="5076"/>
    <lineage>
        <taxon>Eukaryota</taxon>
        <taxon>Fungi</taxon>
        <taxon>Dikarya</taxon>
        <taxon>Ascomycota</taxon>
        <taxon>Pezizomycotina</taxon>
        <taxon>Eurotiomycetes</taxon>
        <taxon>Eurotiomycetidae</taxon>
        <taxon>Eurotiales</taxon>
        <taxon>Aspergillaceae</taxon>
        <taxon>Penicillium</taxon>
        <taxon>Penicillium chrysogenum species complex</taxon>
    </lineage>
</organism>
<reference evidence="10" key="1">
    <citation type="journal article" date="2014" name="Genome Announc.">
        <title>Complete sequencing and chromosome-scale genome assembly of the industrial progenitor strain P2niaD18 from the penicillin producer Penicillium chrysogenum.</title>
        <authorList>
            <person name="Specht T."/>
            <person name="Dahlmann T.A."/>
            <person name="Zadra I."/>
            <person name="Kurnsteiner H."/>
            <person name="Kuck U."/>
        </authorList>
    </citation>
    <scope>NUCLEOTIDE SEQUENCE [LARGE SCALE GENOMIC DNA]</scope>
    <source>
        <strain evidence="10">P2niaD18</strain>
    </source>
</reference>
<feature type="domain" description="Cation efflux protein transmembrane" evidence="8">
    <location>
        <begin position="171"/>
        <end position="359"/>
    </location>
</feature>
<dbReference type="Proteomes" id="UP000076449">
    <property type="component" value="Chromosome I"/>
</dbReference>
<feature type="region of interest" description="Disordered" evidence="6">
    <location>
        <begin position="53"/>
        <end position="78"/>
    </location>
</feature>
<evidence type="ECO:0000259" key="9">
    <source>
        <dbReference type="Pfam" id="PF16916"/>
    </source>
</evidence>